<name>A0AAN9I0P1_CROPI</name>
<feature type="compositionally biased region" description="Acidic residues" evidence="7">
    <location>
        <begin position="48"/>
        <end position="73"/>
    </location>
</feature>
<gene>
    <name evidence="9" type="ORF">RIF29_27051</name>
</gene>
<dbReference type="Proteomes" id="UP001372338">
    <property type="component" value="Unassembled WGS sequence"/>
</dbReference>
<dbReference type="InterPro" id="IPR000916">
    <property type="entry name" value="Bet_v_I/MLP"/>
</dbReference>
<dbReference type="PANTHER" id="PTHR31338:SF16">
    <property type="entry name" value="POLYKETIDE CYCLASE_DEHYDRASE AND LIPID TRANSPORT SUPERFAMILY PROTEIN"/>
    <property type="match status" value="1"/>
</dbReference>
<evidence type="ECO:0000259" key="8">
    <source>
        <dbReference type="SMART" id="SM01037"/>
    </source>
</evidence>
<dbReference type="SUPFAM" id="SSF55961">
    <property type="entry name" value="Bet v1-like"/>
    <property type="match status" value="1"/>
</dbReference>
<keyword evidence="10" id="KW-1185">Reference proteome</keyword>
<feature type="region of interest" description="Disordered" evidence="7">
    <location>
        <begin position="39"/>
        <end position="73"/>
    </location>
</feature>
<dbReference type="GO" id="GO:0004518">
    <property type="term" value="F:nuclease activity"/>
    <property type="evidence" value="ECO:0007669"/>
    <property type="project" value="UniProtKB-KW"/>
</dbReference>
<proteinExistence type="inferred from homology"/>
<keyword evidence="3" id="KW-0479">Metal-binding</keyword>
<accession>A0AAN9I0P1</accession>
<evidence type="ECO:0000313" key="10">
    <source>
        <dbReference type="Proteomes" id="UP001372338"/>
    </source>
</evidence>
<evidence type="ECO:0000256" key="6">
    <source>
        <dbReference type="ARBA" id="ARBA00038242"/>
    </source>
</evidence>
<evidence type="ECO:0000256" key="5">
    <source>
        <dbReference type="ARBA" id="ARBA00022837"/>
    </source>
</evidence>
<dbReference type="Pfam" id="PF00407">
    <property type="entry name" value="Bet_v_1"/>
    <property type="match status" value="1"/>
</dbReference>
<dbReference type="GO" id="GO:0046872">
    <property type="term" value="F:metal ion binding"/>
    <property type="evidence" value="ECO:0007669"/>
    <property type="project" value="UniProtKB-KW"/>
</dbReference>
<dbReference type="InterPro" id="IPR023393">
    <property type="entry name" value="START-like_dom_sf"/>
</dbReference>
<evidence type="ECO:0000256" key="2">
    <source>
        <dbReference type="ARBA" id="ARBA00022722"/>
    </source>
</evidence>
<evidence type="ECO:0000256" key="1">
    <source>
        <dbReference type="ARBA" id="ARBA00004514"/>
    </source>
</evidence>
<evidence type="ECO:0000256" key="7">
    <source>
        <dbReference type="SAM" id="MobiDB-lite"/>
    </source>
</evidence>
<evidence type="ECO:0000313" key="9">
    <source>
        <dbReference type="EMBL" id="KAK7260754.1"/>
    </source>
</evidence>
<keyword evidence="2" id="KW-0540">Nuclease</keyword>
<comment type="similarity">
    <text evidence="6">Belongs to the MLP family.</text>
</comment>
<evidence type="ECO:0000256" key="4">
    <source>
        <dbReference type="ARBA" id="ARBA00022801"/>
    </source>
</evidence>
<reference evidence="9 10" key="1">
    <citation type="submission" date="2024-01" db="EMBL/GenBank/DDBJ databases">
        <title>The genomes of 5 underutilized Papilionoideae crops provide insights into root nodulation and disease resistanc.</title>
        <authorList>
            <person name="Yuan L."/>
        </authorList>
    </citation>
    <scope>NUCLEOTIDE SEQUENCE [LARGE SCALE GENOMIC DNA]</scope>
    <source>
        <strain evidence="9">ZHUSHIDOU_FW_LH</strain>
        <tissue evidence="9">Leaf</tissue>
    </source>
</reference>
<comment type="caution">
    <text evidence="9">The sequence shown here is derived from an EMBL/GenBank/DDBJ whole genome shotgun (WGS) entry which is preliminary data.</text>
</comment>
<dbReference type="InterPro" id="IPR052006">
    <property type="entry name" value="MLP-like"/>
</dbReference>
<dbReference type="EMBL" id="JAYWIO010000005">
    <property type="protein sequence ID" value="KAK7260754.1"/>
    <property type="molecule type" value="Genomic_DNA"/>
</dbReference>
<comment type="subcellular location">
    <subcellularLocation>
        <location evidence="1">Cytoplasm</location>
        <location evidence="1">Cytosol</location>
    </subcellularLocation>
</comment>
<feature type="domain" description="Bet v I/Major latex protein" evidence="8">
    <location>
        <begin position="118"/>
        <end position="268"/>
    </location>
</feature>
<dbReference type="CDD" id="cd07816">
    <property type="entry name" value="Bet_v1-like"/>
    <property type="match status" value="1"/>
</dbReference>
<organism evidence="9 10">
    <name type="scientific">Crotalaria pallida</name>
    <name type="common">Smooth rattlebox</name>
    <name type="synonym">Crotalaria striata</name>
    <dbReference type="NCBI Taxonomy" id="3830"/>
    <lineage>
        <taxon>Eukaryota</taxon>
        <taxon>Viridiplantae</taxon>
        <taxon>Streptophyta</taxon>
        <taxon>Embryophyta</taxon>
        <taxon>Tracheophyta</taxon>
        <taxon>Spermatophyta</taxon>
        <taxon>Magnoliopsida</taxon>
        <taxon>eudicotyledons</taxon>
        <taxon>Gunneridae</taxon>
        <taxon>Pentapetalae</taxon>
        <taxon>rosids</taxon>
        <taxon>fabids</taxon>
        <taxon>Fabales</taxon>
        <taxon>Fabaceae</taxon>
        <taxon>Papilionoideae</taxon>
        <taxon>50 kb inversion clade</taxon>
        <taxon>genistoids sensu lato</taxon>
        <taxon>core genistoids</taxon>
        <taxon>Crotalarieae</taxon>
        <taxon>Crotalaria</taxon>
    </lineage>
</organism>
<dbReference type="PANTHER" id="PTHR31338">
    <property type="entry name" value="POLYKETIDE CYCLASE/DEHYDRASE AND LIPID TRANSPORT SUPERFAMILY PROTEIN"/>
    <property type="match status" value="1"/>
</dbReference>
<evidence type="ECO:0000256" key="3">
    <source>
        <dbReference type="ARBA" id="ARBA00022723"/>
    </source>
</evidence>
<dbReference type="GO" id="GO:0016787">
    <property type="term" value="F:hydrolase activity"/>
    <property type="evidence" value="ECO:0007669"/>
    <property type="project" value="UniProtKB-KW"/>
</dbReference>
<keyword evidence="5" id="KW-0106">Calcium</keyword>
<dbReference type="AlphaFoldDB" id="A0AAN9I0P1"/>
<dbReference type="SMART" id="SM01037">
    <property type="entry name" value="Bet_v_1"/>
    <property type="match status" value="1"/>
</dbReference>
<keyword evidence="4" id="KW-0378">Hydrolase</keyword>
<sequence>MVVVASASTSVAAELGFGFGLERKAFGERSRIKTVWRRRTSKSRELKEEEPDDFGREEDDVVAGREEDSEEDDVVEEDTMLGRREYIRSNEASHSSQSLNLCVPYISHIVRVFIEIMAPTGKVSTEHVIQAPVSKWFNLYAKQLHDVQNIAEIVHHTKLHEGDDWHGTDSVKQWTYVIHGKVTTAKERIETIDESNKTITYILFDGDIEKDYKVLKVIFQVAEKDNGSGTVKWTIEYEKINENIEPPYGYLDCYTKVTKDVDAHLLKA</sequence>
<dbReference type="GO" id="GO:0005829">
    <property type="term" value="C:cytosol"/>
    <property type="evidence" value="ECO:0007669"/>
    <property type="project" value="UniProtKB-SubCell"/>
</dbReference>
<protein>
    <recommendedName>
        <fullName evidence="8">Bet v I/Major latex protein domain-containing protein</fullName>
    </recommendedName>
</protein>
<dbReference type="GO" id="GO:0006952">
    <property type="term" value="P:defense response"/>
    <property type="evidence" value="ECO:0007669"/>
    <property type="project" value="InterPro"/>
</dbReference>
<dbReference type="Gene3D" id="3.30.530.20">
    <property type="match status" value="1"/>
</dbReference>